<sequence>MNYGPINVDPETMGGTPVFTGTRIPVQTLFDYIEGGDDLNEFLDDYPTITKEAAVEVLNMAKKTLTTEKTLNENFA</sequence>
<protein>
    <submittedName>
        <fullName evidence="1">DUF433 domain-containing protein</fullName>
    </submittedName>
</protein>
<name>A0A7K1SXY1_9SPHI</name>
<dbReference type="InterPro" id="IPR009057">
    <property type="entry name" value="Homeodomain-like_sf"/>
</dbReference>
<gene>
    <name evidence="1" type="ORF">GO621_11615</name>
</gene>
<dbReference type="RefSeq" id="WP_157567170.1">
    <property type="nucleotide sequence ID" value="NZ_WPIK01000009.1"/>
</dbReference>
<dbReference type="Proteomes" id="UP000462014">
    <property type="component" value="Unassembled WGS sequence"/>
</dbReference>
<accession>A0A7K1SXY1</accession>
<dbReference type="AlphaFoldDB" id="A0A7K1SXY1"/>
<evidence type="ECO:0000313" key="2">
    <source>
        <dbReference type="Proteomes" id="UP000462014"/>
    </source>
</evidence>
<evidence type="ECO:0000313" key="1">
    <source>
        <dbReference type="EMBL" id="MVN22179.1"/>
    </source>
</evidence>
<keyword evidence="2" id="KW-1185">Reference proteome</keyword>
<dbReference type="SUPFAM" id="SSF46689">
    <property type="entry name" value="Homeodomain-like"/>
    <property type="match status" value="1"/>
</dbReference>
<dbReference type="InterPro" id="IPR007367">
    <property type="entry name" value="DUF433"/>
</dbReference>
<dbReference type="PANTHER" id="PTHR34849:SF3">
    <property type="entry name" value="SSR2962 PROTEIN"/>
    <property type="match status" value="1"/>
</dbReference>
<dbReference type="EMBL" id="WPIK01000009">
    <property type="protein sequence ID" value="MVN22179.1"/>
    <property type="molecule type" value="Genomic_DNA"/>
</dbReference>
<proteinExistence type="predicted"/>
<comment type="caution">
    <text evidence="1">The sequence shown here is derived from an EMBL/GenBank/DDBJ whole genome shotgun (WGS) entry which is preliminary data.</text>
</comment>
<dbReference type="Gene3D" id="1.10.10.10">
    <property type="entry name" value="Winged helix-like DNA-binding domain superfamily/Winged helix DNA-binding domain"/>
    <property type="match status" value="1"/>
</dbReference>
<dbReference type="PANTHER" id="PTHR34849">
    <property type="entry name" value="SSL5025 PROTEIN"/>
    <property type="match status" value="1"/>
</dbReference>
<organism evidence="1 2">
    <name type="scientific">Mucilaginibacter arboris</name>
    <dbReference type="NCBI Taxonomy" id="2682090"/>
    <lineage>
        <taxon>Bacteria</taxon>
        <taxon>Pseudomonadati</taxon>
        <taxon>Bacteroidota</taxon>
        <taxon>Sphingobacteriia</taxon>
        <taxon>Sphingobacteriales</taxon>
        <taxon>Sphingobacteriaceae</taxon>
        <taxon>Mucilaginibacter</taxon>
    </lineage>
</organism>
<reference evidence="1 2" key="1">
    <citation type="submission" date="2019-12" db="EMBL/GenBank/DDBJ databases">
        <title>Mucilaginibacter sp. HMF7410 genome sequencing and assembly.</title>
        <authorList>
            <person name="Kang H."/>
            <person name="Cha I."/>
            <person name="Kim H."/>
            <person name="Joh K."/>
        </authorList>
    </citation>
    <scope>NUCLEOTIDE SEQUENCE [LARGE SCALE GENOMIC DNA]</scope>
    <source>
        <strain evidence="1 2">HMF7410</strain>
    </source>
</reference>
<dbReference type="InterPro" id="IPR036388">
    <property type="entry name" value="WH-like_DNA-bd_sf"/>
</dbReference>
<dbReference type="Pfam" id="PF04255">
    <property type="entry name" value="DUF433"/>
    <property type="match status" value="1"/>
</dbReference>